<dbReference type="InterPro" id="IPR019557">
    <property type="entry name" value="AminoTfrase-like_pln_mobile"/>
</dbReference>
<accession>A0AAW0LVB8</accession>
<gene>
    <name evidence="3" type="ORF">CFP56_031870</name>
</gene>
<sequence>MVEGEEPLGSGDVNTAGVDVPEKNVAARGVAKAAARGGDVEVGPGGTLLPLQDPWYCSSPLFPTVGVLEVSPPGVPKKWILKGEAPSPETAWILAADGVLDLQFQQKELLPAPIQFLCPCSTTSESEIAGKLLETFRGASASWGGNRARFSFWISKFRNFENSDVRRASFLALWMSKCVFNTTPVQFMKPFTFPLAVVLCNGASLPLGTLCLGTLYSELDKLRNDELEGSPYHIIEYSINVVLLQTFMWEHLKDYADVSKDVGDIKASNWVIGPAGPDGELQFLGFEHGLPLLMKWMGLKVWNLSSITLLDDGGHFAWKPYSYVAAGFQCPNPFLSARPGSQEFGLNENEKIPNLLLIISPSFIPYPRSDGFGLTQYNPYRVMRQFGFDQDVPDINTTVCALTDAVRPLVHSIALEYWANKIERILVPSKHREGYATPNMKLYWERVMNTFEGFVKSREVDEVVIGPPLRALSSNAQLIPNTKTASAWAARQNLGFAEWRANLNGWVVHRGDVPVEWSEKNIIAKVPESNPATSAPKRPRGKSPSSEDKPKKVRRQRAGVEKSKASSPKPPVVAQFDSGVAQVTKSSAPANVPTSSSSPTKHYRRKTGAGRVQIPETSEESGEEMQSEGHDFGGTAADFGKLLFLASVASCVSSADVLCSLGPIDEDIETASETPTAIVAAAEATGESVAEPQVEFSGGAAKGISLEEFLEKFAKDAENEKVVANFHPLSSDTVIFQRSEILVEGQPLLAAIMRKHPHFMTG</sequence>
<organism evidence="3 4">
    <name type="scientific">Quercus suber</name>
    <name type="common">Cork oak</name>
    <dbReference type="NCBI Taxonomy" id="58331"/>
    <lineage>
        <taxon>Eukaryota</taxon>
        <taxon>Viridiplantae</taxon>
        <taxon>Streptophyta</taxon>
        <taxon>Embryophyta</taxon>
        <taxon>Tracheophyta</taxon>
        <taxon>Spermatophyta</taxon>
        <taxon>Magnoliopsida</taxon>
        <taxon>eudicotyledons</taxon>
        <taxon>Gunneridae</taxon>
        <taxon>Pentapetalae</taxon>
        <taxon>rosids</taxon>
        <taxon>fabids</taxon>
        <taxon>Fagales</taxon>
        <taxon>Fagaceae</taxon>
        <taxon>Quercus</taxon>
    </lineage>
</organism>
<evidence type="ECO:0000313" key="3">
    <source>
        <dbReference type="EMBL" id="KAK7854524.1"/>
    </source>
</evidence>
<dbReference type="Pfam" id="PF10536">
    <property type="entry name" value="PMD"/>
    <property type="match status" value="1"/>
</dbReference>
<dbReference type="GO" id="GO:0010073">
    <property type="term" value="P:meristem maintenance"/>
    <property type="evidence" value="ECO:0007669"/>
    <property type="project" value="InterPro"/>
</dbReference>
<name>A0AAW0LVB8_QUESU</name>
<reference evidence="3 4" key="1">
    <citation type="journal article" date="2018" name="Sci. Data">
        <title>The draft genome sequence of cork oak.</title>
        <authorList>
            <person name="Ramos A.M."/>
            <person name="Usie A."/>
            <person name="Barbosa P."/>
            <person name="Barros P.M."/>
            <person name="Capote T."/>
            <person name="Chaves I."/>
            <person name="Simoes F."/>
            <person name="Abreu I."/>
            <person name="Carrasquinho I."/>
            <person name="Faro C."/>
            <person name="Guimaraes J.B."/>
            <person name="Mendonca D."/>
            <person name="Nobrega F."/>
            <person name="Rodrigues L."/>
            <person name="Saibo N.J.M."/>
            <person name="Varela M.C."/>
            <person name="Egas C."/>
            <person name="Matos J."/>
            <person name="Miguel C.M."/>
            <person name="Oliveira M.M."/>
            <person name="Ricardo C.P."/>
            <person name="Goncalves S."/>
        </authorList>
    </citation>
    <scope>NUCLEOTIDE SEQUENCE [LARGE SCALE GENOMIC DNA]</scope>
    <source>
        <strain evidence="4">cv. HL8</strain>
    </source>
</reference>
<comment type="caution">
    <text evidence="3">The sequence shown here is derived from an EMBL/GenBank/DDBJ whole genome shotgun (WGS) entry which is preliminary data.</text>
</comment>
<feature type="domain" description="Aminotransferase-like plant mobile" evidence="2">
    <location>
        <begin position="120"/>
        <end position="433"/>
    </location>
</feature>
<proteinExistence type="predicted"/>
<evidence type="ECO:0000256" key="1">
    <source>
        <dbReference type="SAM" id="MobiDB-lite"/>
    </source>
</evidence>
<feature type="compositionally biased region" description="Polar residues" evidence="1">
    <location>
        <begin position="581"/>
        <end position="600"/>
    </location>
</feature>
<dbReference type="PANTHER" id="PTHR46033:SF80">
    <property type="entry name" value="PROTEIN MAIN-LIKE 2-LIKE"/>
    <property type="match status" value="1"/>
</dbReference>
<protein>
    <recommendedName>
        <fullName evidence="2">Aminotransferase-like plant mobile domain-containing protein</fullName>
    </recommendedName>
</protein>
<dbReference type="AlphaFoldDB" id="A0AAW0LVB8"/>
<dbReference type="EMBL" id="PKMF04000054">
    <property type="protein sequence ID" value="KAK7854524.1"/>
    <property type="molecule type" value="Genomic_DNA"/>
</dbReference>
<feature type="region of interest" description="Disordered" evidence="1">
    <location>
        <begin position="1"/>
        <end position="20"/>
    </location>
</feature>
<dbReference type="PANTHER" id="PTHR46033">
    <property type="entry name" value="PROTEIN MAIN-LIKE 2"/>
    <property type="match status" value="1"/>
</dbReference>
<evidence type="ECO:0000313" key="4">
    <source>
        <dbReference type="Proteomes" id="UP000237347"/>
    </source>
</evidence>
<evidence type="ECO:0000259" key="2">
    <source>
        <dbReference type="Pfam" id="PF10536"/>
    </source>
</evidence>
<keyword evidence="4" id="KW-1185">Reference proteome</keyword>
<feature type="region of interest" description="Disordered" evidence="1">
    <location>
        <begin position="524"/>
        <end position="632"/>
    </location>
</feature>
<dbReference type="Proteomes" id="UP000237347">
    <property type="component" value="Unassembled WGS sequence"/>
</dbReference>
<dbReference type="InterPro" id="IPR044824">
    <property type="entry name" value="MAIN-like"/>
</dbReference>
<feature type="compositionally biased region" description="Acidic residues" evidence="1">
    <location>
        <begin position="617"/>
        <end position="626"/>
    </location>
</feature>